<keyword evidence="2" id="KW-1185">Reference proteome</keyword>
<gene>
    <name evidence="1" type="primary">NCL1_34875</name>
    <name evidence="1" type="ORF">TNCV_1169911</name>
</gene>
<dbReference type="EMBL" id="BMAU01021358">
    <property type="protein sequence ID" value="GFY21847.1"/>
    <property type="molecule type" value="Genomic_DNA"/>
</dbReference>
<evidence type="ECO:0000313" key="1">
    <source>
        <dbReference type="EMBL" id="GFY21847.1"/>
    </source>
</evidence>
<organism evidence="1 2">
    <name type="scientific">Trichonephila clavipes</name>
    <name type="common">Golden silk orbweaver</name>
    <name type="synonym">Nephila clavipes</name>
    <dbReference type="NCBI Taxonomy" id="2585209"/>
    <lineage>
        <taxon>Eukaryota</taxon>
        <taxon>Metazoa</taxon>
        <taxon>Ecdysozoa</taxon>
        <taxon>Arthropoda</taxon>
        <taxon>Chelicerata</taxon>
        <taxon>Arachnida</taxon>
        <taxon>Araneae</taxon>
        <taxon>Araneomorphae</taxon>
        <taxon>Entelegynae</taxon>
        <taxon>Araneoidea</taxon>
        <taxon>Nephilidae</taxon>
        <taxon>Trichonephila</taxon>
    </lineage>
</organism>
<protein>
    <recommendedName>
        <fullName evidence="3">RNA-directed DNA polymerase from mobile element jockey-like</fullName>
    </recommendedName>
</protein>
<dbReference type="AlphaFoldDB" id="A0A8X6VK80"/>
<evidence type="ECO:0000313" key="2">
    <source>
        <dbReference type="Proteomes" id="UP000887159"/>
    </source>
</evidence>
<sequence length="193" mass="22412">MPGNPTVDNLDQAVQNFSNIVSDAVNTSTSTRITKTSHLRLPINIREPIKTKNRLRKLWNNTRYPFYKREVNALIRQIRIEFNEHKNRTWKNLLSSLNVEDNSLYNLHKRITKKHTVIPPLHGPSGMAFSDFEKADAFKDTLEVTFQENAEPYSDDKIEEVESLVNHYFNNFNTHIPPLTSPLEVRGIIKKIT</sequence>
<accession>A0A8X6VK80</accession>
<comment type="caution">
    <text evidence="1">The sequence shown here is derived from an EMBL/GenBank/DDBJ whole genome shotgun (WGS) entry which is preliminary data.</text>
</comment>
<reference evidence="1" key="1">
    <citation type="submission" date="2020-08" db="EMBL/GenBank/DDBJ databases">
        <title>Multicomponent nature underlies the extraordinary mechanical properties of spider dragline silk.</title>
        <authorList>
            <person name="Kono N."/>
            <person name="Nakamura H."/>
            <person name="Mori M."/>
            <person name="Yoshida Y."/>
            <person name="Ohtoshi R."/>
            <person name="Malay A.D."/>
            <person name="Moran D.A.P."/>
            <person name="Tomita M."/>
            <person name="Numata K."/>
            <person name="Arakawa K."/>
        </authorList>
    </citation>
    <scope>NUCLEOTIDE SEQUENCE</scope>
</reference>
<proteinExistence type="predicted"/>
<name>A0A8X6VK80_TRICX</name>
<dbReference type="Proteomes" id="UP000887159">
    <property type="component" value="Unassembled WGS sequence"/>
</dbReference>
<evidence type="ECO:0008006" key="3">
    <source>
        <dbReference type="Google" id="ProtNLM"/>
    </source>
</evidence>